<keyword evidence="2" id="KW-1185">Reference proteome</keyword>
<gene>
    <name evidence="1" type="ORF">BROSI_A2445</name>
</gene>
<sequence>MIRGRKGKGLDKPLKRFKQFQRLMGKIALLPKMFLGKSLQ</sequence>
<protein>
    <submittedName>
        <fullName evidence="1">Transposase and inactivated derivatives</fullName>
    </submittedName>
</protein>
<organism evidence="1 2">
    <name type="scientific">Candidatus Brocadia sinica JPN1</name>
    <dbReference type="NCBI Taxonomy" id="1197129"/>
    <lineage>
        <taxon>Bacteria</taxon>
        <taxon>Pseudomonadati</taxon>
        <taxon>Planctomycetota</taxon>
        <taxon>Candidatus Brocadiia</taxon>
        <taxon>Candidatus Brocadiales</taxon>
        <taxon>Candidatus Brocadiaceae</taxon>
        <taxon>Candidatus Brocadia</taxon>
    </lineage>
</organism>
<evidence type="ECO:0000313" key="1">
    <source>
        <dbReference type="EMBL" id="GAN33910.1"/>
    </source>
</evidence>
<comment type="caution">
    <text evidence="1">The sequence shown here is derived from an EMBL/GenBank/DDBJ whole genome shotgun (WGS) entry which is preliminary data.</text>
</comment>
<reference evidence="2" key="1">
    <citation type="journal article" date="2015" name="Genome Announc.">
        <title>Draft Genome Sequence of an Anaerobic Ammonium-Oxidizing Bacterium, "Candidatus Brocadia sinica".</title>
        <authorList>
            <person name="Oshiki M."/>
            <person name="Shinyako-Hata K."/>
            <person name="Satoh H."/>
            <person name="Okabe S."/>
        </authorList>
    </citation>
    <scope>NUCLEOTIDE SEQUENCE [LARGE SCALE GENOMIC DNA]</scope>
    <source>
        <strain evidence="2">JPN1</strain>
    </source>
</reference>
<dbReference type="Proteomes" id="UP000032309">
    <property type="component" value="Unassembled WGS sequence"/>
</dbReference>
<accession>A0ABQ0JYX9</accession>
<proteinExistence type="predicted"/>
<name>A0ABQ0JYX9_9BACT</name>
<dbReference type="EMBL" id="BAFN01000001">
    <property type="protein sequence ID" value="GAN33910.1"/>
    <property type="molecule type" value="Genomic_DNA"/>
</dbReference>
<evidence type="ECO:0000313" key="2">
    <source>
        <dbReference type="Proteomes" id="UP000032309"/>
    </source>
</evidence>